<dbReference type="HOGENOM" id="CLU_002755_1_2_12"/>
<feature type="transmembrane region" description="Helical" evidence="1">
    <location>
        <begin position="1007"/>
        <end position="1030"/>
    </location>
</feature>
<dbReference type="Gene3D" id="3.30.2090.10">
    <property type="entry name" value="Multidrug efflux transporter AcrB TolC docking domain, DN and DC subdomains"/>
    <property type="match status" value="2"/>
</dbReference>
<dbReference type="eggNOG" id="COG0841">
    <property type="taxonomic scope" value="Bacteria"/>
</dbReference>
<dbReference type="GO" id="GO:0005886">
    <property type="term" value="C:plasma membrane"/>
    <property type="evidence" value="ECO:0007669"/>
    <property type="project" value="TreeGrafter"/>
</dbReference>
<keyword evidence="1" id="KW-1133">Transmembrane helix</keyword>
<accession>E1RCF4</accession>
<feature type="transmembrane region" description="Helical" evidence="1">
    <location>
        <begin position="12"/>
        <end position="29"/>
    </location>
</feature>
<dbReference type="AlphaFoldDB" id="E1RCF4"/>
<dbReference type="PANTHER" id="PTHR32063">
    <property type="match status" value="1"/>
</dbReference>
<feature type="transmembrane region" description="Helical" evidence="1">
    <location>
        <begin position="976"/>
        <end position="995"/>
    </location>
</feature>
<keyword evidence="1" id="KW-0812">Transmembrane</keyword>
<keyword evidence="1" id="KW-0472">Membrane</keyword>
<dbReference type="Gene3D" id="1.20.1640.10">
    <property type="entry name" value="Multidrug efflux transporter AcrB transmembrane domain"/>
    <property type="match status" value="2"/>
</dbReference>
<feature type="transmembrane region" description="Helical" evidence="1">
    <location>
        <begin position="368"/>
        <end position="388"/>
    </location>
</feature>
<gene>
    <name evidence="2" type="ordered locus">Spirs_0900</name>
</gene>
<evidence type="ECO:0000313" key="2">
    <source>
        <dbReference type="EMBL" id="ADK80034.1"/>
    </source>
</evidence>
<feature type="transmembrane region" description="Helical" evidence="1">
    <location>
        <begin position="927"/>
        <end position="948"/>
    </location>
</feature>
<feature type="transmembrane region" description="Helical" evidence="1">
    <location>
        <begin position="342"/>
        <end position="361"/>
    </location>
</feature>
<dbReference type="GO" id="GO:0042910">
    <property type="term" value="F:xenobiotic transmembrane transporter activity"/>
    <property type="evidence" value="ECO:0007669"/>
    <property type="project" value="TreeGrafter"/>
</dbReference>
<dbReference type="InterPro" id="IPR027463">
    <property type="entry name" value="AcrB_DN_DC_subdom"/>
</dbReference>
<feature type="transmembrane region" description="Helical" evidence="1">
    <location>
        <begin position="901"/>
        <end position="921"/>
    </location>
</feature>
<feature type="transmembrane region" description="Helical" evidence="1">
    <location>
        <begin position="394"/>
        <end position="419"/>
    </location>
</feature>
<feature type="transmembrane region" description="Helical" evidence="1">
    <location>
        <begin position="440"/>
        <end position="460"/>
    </location>
</feature>
<protein>
    <submittedName>
        <fullName evidence="2">Acriflavin resistance protein</fullName>
    </submittedName>
</protein>
<dbReference type="KEGG" id="ssm:Spirs_0900"/>
<dbReference type="Gene3D" id="3.30.70.1430">
    <property type="entry name" value="Multidrug efflux transporter AcrB pore domain"/>
    <property type="match status" value="2"/>
</dbReference>
<organism evidence="2 3">
    <name type="scientific">Sediminispirochaeta smaragdinae (strain DSM 11293 / JCM 15392 / SEBR 4228)</name>
    <name type="common">Spirochaeta smaragdinae</name>
    <dbReference type="NCBI Taxonomy" id="573413"/>
    <lineage>
        <taxon>Bacteria</taxon>
        <taxon>Pseudomonadati</taxon>
        <taxon>Spirochaetota</taxon>
        <taxon>Spirochaetia</taxon>
        <taxon>Spirochaetales</taxon>
        <taxon>Spirochaetaceae</taxon>
        <taxon>Sediminispirochaeta</taxon>
    </lineage>
</organism>
<dbReference type="PANTHER" id="PTHR32063:SF0">
    <property type="entry name" value="SWARMING MOTILITY PROTEIN SWRC"/>
    <property type="match status" value="1"/>
</dbReference>
<sequence>MNITELSVRRPVTILVVTALLVGLSLFMVPDLAVEMFPSTDFPVIMVRTTYTGASPEEVEDSITSVLEKQLSNVSGIESITSTSSEGSSLIRLEFDYSTDLDDATNDIRDSLERVTSALPDDAGSPQILKFDSSSMPIMRLMVSGEETSDVLTQLAEDTIQPRLERIKGVASADVRGGETKEVKVDLSLNRMEAYGISFSTVESALEAQDVLLSGGDFEKGGMSYNLRINERFGSLDDICRTVVASIDTNNSSGSVNRSNVVRLEDIADVYLGEEDSTTRVYVNGSPSVSVVIRNETDTNTVQIANAVRKALPEINKTLPSGVKVEILYDTTTMISTLLNQVYISALQGAILAMLILFVFLRNIKSTLIVGISIPISLLITLGAMFFFDLTLNMISLTGLILGLGMIVDSSIVILENIYKYRERGAKLHAAAILGSREMVTAIVASTLTTLCVFIPMIIWKDDLEMLGQMFQDMIFTIVISLLSSLAVALMVVPALSSTYLKVYSRKQKPLKNPVLRKLDNISERGFTAFENGYASALRFALRNRALVLTLVIVLFLLSLAQLSTMGLQFQPNSDSDDEVTIDLTMPVGTALDSTEAVLMEMRKTVEKEIKGYENIIITVGSGGFTSSNTYEGSIEIMLPDLEDQIDNPTTIKKKLRPYLNEIPNASFEFSSGRRFGGTSDPVDIEVVSSDLTLAGETASKIRDLIRDLPQIVDPLSSLENGAPEYRIVIDKDRAAALGLTVSDVASAVSDLVDGDAPVTYWLNGDELDVLVRLKEEDRNSETVLNSLSIISSSGEAIPLSNIASFELTAGPEDIDREDEKRVVHVTSDITSDTTATEVNAMLQEYLSTSFVVPDGVTLSFSGEAEDISRMGGPLVIVLVIAIIMVFAVMASLFESLVDPFIIFFSIPMLLIGVVLVYTLLGQPLSLFSIVGMVVLVGIVVNNGIVLVDYTNLLRHKGVPLMEAVQTGARSRLRPVLMTSLTTILGMVPMGFFGAEGTESIQAIGQTIVGGLVASTFLTLLVTPVVYSLINRDRKWFRKKKKEEGNK</sequence>
<dbReference type="RefSeq" id="WP_013253498.1">
    <property type="nucleotide sequence ID" value="NC_014364.1"/>
</dbReference>
<name>E1RCF4_SEDSS</name>
<reference evidence="2 3" key="1">
    <citation type="journal article" date="2010" name="Stand. Genomic Sci.">
        <title>Complete genome sequence of Spirochaeta smaragdinae type strain (SEBR 4228).</title>
        <authorList>
            <person name="Mavromatis K."/>
            <person name="Yasawong M."/>
            <person name="Chertkov O."/>
            <person name="Lapidus A."/>
            <person name="Lucas S."/>
            <person name="Nolan M."/>
            <person name="Del Rio T.G."/>
            <person name="Tice H."/>
            <person name="Cheng J.F."/>
            <person name="Pitluck S."/>
            <person name="Liolios K."/>
            <person name="Ivanova N."/>
            <person name="Tapia R."/>
            <person name="Han C."/>
            <person name="Bruce D."/>
            <person name="Goodwin L."/>
            <person name="Pati A."/>
            <person name="Chen A."/>
            <person name="Palaniappan K."/>
            <person name="Land M."/>
            <person name="Hauser L."/>
            <person name="Chang Y.J."/>
            <person name="Jeffries C.D."/>
            <person name="Detter J.C."/>
            <person name="Rohde M."/>
            <person name="Brambilla E."/>
            <person name="Spring S."/>
            <person name="Goker M."/>
            <person name="Sikorski J."/>
            <person name="Woyke T."/>
            <person name="Bristow J."/>
            <person name="Eisen J.A."/>
            <person name="Markowitz V."/>
            <person name="Hugenholtz P."/>
            <person name="Klenk H.P."/>
            <person name="Kyrpides N.C."/>
        </authorList>
    </citation>
    <scope>NUCLEOTIDE SEQUENCE [LARGE SCALE GENOMIC DNA]</scope>
    <source>
        <strain evidence="3">DSM 11293 / JCM 15392 / SEBR 4228</strain>
    </source>
</reference>
<dbReference type="Proteomes" id="UP000002318">
    <property type="component" value="Chromosome"/>
</dbReference>
<dbReference type="STRING" id="573413.Spirs_0900"/>
<feature type="transmembrane region" description="Helical" evidence="1">
    <location>
        <begin position="546"/>
        <end position="568"/>
    </location>
</feature>
<dbReference type="Gene3D" id="3.30.70.1440">
    <property type="entry name" value="Multidrug efflux transporter AcrB pore domain"/>
    <property type="match status" value="1"/>
</dbReference>
<dbReference type="InterPro" id="IPR001036">
    <property type="entry name" value="Acrflvin-R"/>
</dbReference>
<dbReference type="EMBL" id="CP002116">
    <property type="protein sequence ID" value="ADK80034.1"/>
    <property type="molecule type" value="Genomic_DNA"/>
</dbReference>
<feature type="transmembrane region" description="Helical" evidence="1">
    <location>
        <begin position="871"/>
        <end position="894"/>
    </location>
</feature>
<evidence type="ECO:0000256" key="1">
    <source>
        <dbReference type="SAM" id="Phobius"/>
    </source>
</evidence>
<dbReference type="SUPFAM" id="SSF82714">
    <property type="entry name" value="Multidrug efflux transporter AcrB TolC docking domain, DN and DC subdomains"/>
    <property type="match status" value="2"/>
</dbReference>
<proteinExistence type="predicted"/>
<dbReference type="Gene3D" id="3.30.70.1320">
    <property type="entry name" value="Multidrug efflux transporter AcrB pore domain like"/>
    <property type="match status" value="1"/>
</dbReference>
<keyword evidence="3" id="KW-1185">Reference proteome</keyword>
<dbReference type="OrthoDB" id="366306at2"/>
<dbReference type="Pfam" id="PF00873">
    <property type="entry name" value="ACR_tran"/>
    <property type="match status" value="1"/>
</dbReference>
<dbReference type="SUPFAM" id="SSF82866">
    <property type="entry name" value="Multidrug efflux transporter AcrB transmembrane domain"/>
    <property type="match status" value="2"/>
</dbReference>
<feature type="transmembrane region" description="Helical" evidence="1">
    <location>
        <begin position="475"/>
        <end position="501"/>
    </location>
</feature>
<evidence type="ECO:0000313" key="3">
    <source>
        <dbReference type="Proteomes" id="UP000002318"/>
    </source>
</evidence>
<dbReference type="SUPFAM" id="SSF82693">
    <property type="entry name" value="Multidrug efflux transporter AcrB pore domain, PN1, PN2, PC1 and PC2 subdomains"/>
    <property type="match status" value="3"/>
</dbReference>
<dbReference type="PRINTS" id="PR00702">
    <property type="entry name" value="ACRIFLAVINRP"/>
</dbReference>